<dbReference type="AlphaFoldDB" id="A0A2M6WXF2"/>
<reference evidence="3" key="1">
    <citation type="submission" date="2017-09" db="EMBL/GenBank/DDBJ databases">
        <title>Depth-based differentiation of microbial function through sediment-hosted aquifers and enrichment of novel symbionts in the deep terrestrial subsurface.</title>
        <authorList>
            <person name="Probst A.J."/>
            <person name="Ladd B."/>
            <person name="Jarett J.K."/>
            <person name="Geller-Mcgrath D.E."/>
            <person name="Sieber C.M.K."/>
            <person name="Emerson J.B."/>
            <person name="Anantharaman K."/>
            <person name="Thomas B.C."/>
            <person name="Malmstrom R."/>
            <person name="Stieglmeier M."/>
            <person name="Klingl A."/>
            <person name="Woyke T."/>
            <person name="Ryan C.M."/>
            <person name="Banfield J.F."/>
        </authorList>
    </citation>
    <scope>NUCLEOTIDE SEQUENCE [LARGE SCALE GENOMIC DNA]</scope>
</reference>
<evidence type="ECO:0000313" key="3">
    <source>
        <dbReference type="Proteomes" id="UP000228596"/>
    </source>
</evidence>
<dbReference type="Pfam" id="PF04977">
    <property type="entry name" value="DivIC"/>
    <property type="match status" value="1"/>
</dbReference>
<sequence length="131" mass="15247">MDNDKIHTGKFNAWQVIFILLIIYLLFMLYQALALNYSTSQKIKNLKSEISTLEANKNMLEDLIMYYQTDAFKELEARKKLGMRKPDEKVLVVETKEVTDKPVEPIKAVEETPQASNFSLWMKYFSGKGDE</sequence>
<gene>
    <name evidence="2" type="ORF">COT77_01125</name>
</gene>
<evidence type="ECO:0000313" key="2">
    <source>
        <dbReference type="EMBL" id="PIT97474.1"/>
    </source>
</evidence>
<accession>A0A2M6WXF2</accession>
<comment type="caution">
    <text evidence="2">The sequence shown here is derived from an EMBL/GenBank/DDBJ whole genome shotgun (WGS) entry which is preliminary data.</text>
</comment>
<name>A0A2M6WXF2_9BACT</name>
<feature type="transmembrane region" description="Helical" evidence="1">
    <location>
        <begin position="12"/>
        <end position="37"/>
    </location>
</feature>
<evidence type="ECO:0000256" key="1">
    <source>
        <dbReference type="SAM" id="Phobius"/>
    </source>
</evidence>
<keyword evidence="1" id="KW-0812">Transmembrane</keyword>
<dbReference type="Proteomes" id="UP000228596">
    <property type="component" value="Unassembled WGS sequence"/>
</dbReference>
<dbReference type="InterPro" id="IPR007060">
    <property type="entry name" value="FtsL/DivIC"/>
</dbReference>
<proteinExistence type="predicted"/>
<keyword evidence="1" id="KW-1133">Transmembrane helix</keyword>
<keyword evidence="1" id="KW-0472">Membrane</keyword>
<protein>
    <recommendedName>
        <fullName evidence="4">Septum formation initiator</fullName>
    </recommendedName>
</protein>
<dbReference type="EMBL" id="PEZV01000008">
    <property type="protein sequence ID" value="PIT97474.1"/>
    <property type="molecule type" value="Genomic_DNA"/>
</dbReference>
<organism evidence="2 3">
    <name type="scientific">Candidatus Berkelbacteria bacterium CG10_big_fil_rev_8_21_14_0_10_41_12</name>
    <dbReference type="NCBI Taxonomy" id="1974513"/>
    <lineage>
        <taxon>Bacteria</taxon>
        <taxon>Candidatus Berkelbacteria</taxon>
    </lineage>
</organism>
<evidence type="ECO:0008006" key="4">
    <source>
        <dbReference type="Google" id="ProtNLM"/>
    </source>
</evidence>